<gene>
    <name evidence="1" type="ORF">Glove_186g29</name>
</gene>
<keyword evidence="2" id="KW-1185">Reference proteome</keyword>
<reference evidence="1 2" key="1">
    <citation type="submission" date="2018-08" db="EMBL/GenBank/DDBJ databases">
        <title>Genome and evolution of the arbuscular mycorrhizal fungus Diversispora epigaea (formerly Glomus versiforme) and its bacterial endosymbionts.</title>
        <authorList>
            <person name="Sun X."/>
            <person name="Fei Z."/>
            <person name="Harrison M."/>
        </authorList>
    </citation>
    <scope>NUCLEOTIDE SEQUENCE [LARGE SCALE GENOMIC DNA]</scope>
    <source>
        <strain evidence="1 2">IT104</strain>
    </source>
</reference>
<proteinExistence type="predicted"/>
<evidence type="ECO:0000313" key="2">
    <source>
        <dbReference type="Proteomes" id="UP000266861"/>
    </source>
</evidence>
<dbReference type="Proteomes" id="UP000266861">
    <property type="component" value="Unassembled WGS sequence"/>
</dbReference>
<dbReference type="AlphaFoldDB" id="A0A397IM39"/>
<accession>A0A397IM39</accession>
<comment type="caution">
    <text evidence="1">The sequence shown here is derived from an EMBL/GenBank/DDBJ whole genome shotgun (WGS) entry which is preliminary data.</text>
</comment>
<name>A0A397IM39_9GLOM</name>
<protein>
    <submittedName>
        <fullName evidence="1">Uncharacterized protein</fullName>
    </submittedName>
</protein>
<dbReference type="STRING" id="1348612.A0A397IM39"/>
<organism evidence="1 2">
    <name type="scientific">Diversispora epigaea</name>
    <dbReference type="NCBI Taxonomy" id="1348612"/>
    <lineage>
        <taxon>Eukaryota</taxon>
        <taxon>Fungi</taxon>
        <taxon>Fungi incertae sedis</taxon>
        <taxon>Mucoromycota</taxon>
        <taxon>Glomeromycotina</taxon>
        <taxon>Glomeromycetes</taxon>
        <taxon>Diversisporales</taxon>
        <taxon>Diversisporaceae</taxon>
        <taxon>Diversispora</taxon>
    </lineage>
</organism>
<dbReference type="EMBL" id="PQFF01000176">
    <property type="protein sequence ID" value="RHZ77079.1"/>
    <property type="molecule type" value="Genomic_DNA"/>
</dbReference>
<evidence type="ECO:0000313" key="1">
    <source>
        <dbReference type="EMBL" id="RHZ77079.1"/>
    </source>
</evidence>
<dbReference type="OrthoDB" id="10508227at2759"/>
<sequence length="77" mass="8745">MVPCEEVQFLWNANNEGMIWTIDGISLQGLTGRGLFGNGLNGFINPPDSRKHFTLEQVELTIPHKKSWQLLYDLNNS</sequence>